<dbReference type="RefSeq" id="WP_068592983.1">
    <property type="nucleotide sequence ID" value="NZ_LRXL01000045.1"/>
</dbReference>
<gene>
    <name evidence="2" type="ORF">ULVI_11795</name>
</gene>
<keyword evidence="3" id="KW-1185">Reference proteome</keyword>
<dbReference type="EMBL" id="LRXL01000045">
    <property type="protein sequence ID" value="OAB78158.1"/>
    <property type="molecule type" value="Genomic_DNA"/>
</dbReference>
<dbReference type="STRING" id="1763537.ULVI_11795"/>
<feature type="domain" description="Putative auto-transporter adhesin head GIN" evidence="1">
    <location>
        <begin position="47"/>
        <end position="227"/>
    </location>
</feature>
<evidence type="ECO:0000313" key="2">
    <source>
        <dbReference type="EMBL" id="OAB78158.1"/>
    </source>
</evidence>
<dbReference type="Gene3D" id="2.160.20.120">
    <property type="match status" value="1"/>
</dbReference>
<dbReference type="InterPro" id="IPR021255">
    <property type="entry name" value="DUF2807"/>
</dbReference>
<evidence type="ECO:0000259" key="1">
    <source>
        <dbReference type="Pfam" id="PF10988"/>
    </source>
</evidence>
<dbReference type="AlphaFoldDB" id="A0A167H2V7"/>
<comment type="caution">
    <text evidence="2">The sequence shown here is derived from an EMBL/GenBank/DDBJ whole genome shotgun (WGS) entry which is preliminary data.</text>
</comment>
<name>A0A167H2V7_9FLAO</name>
<sequence>MKTLSQIVLTAILLCTATIDSHAQKWGNKKVKGDGNVITKTITTQEYDVVDVTGSMDVTLITGTEGSVKVTTDSNLHEYITVATKGKTLYIKIENGISIRSQKGIKVTIPFTDLSGLDLVGSGTIESVAAISSENFEAQITGSGGIKVTINTQNFDAKVTGSGDLKVNGNVQNLEVKVTGSGTFNGKELIAENTEAYVSGSGEASVVANSSLKARVNGSGDITYSGAANKNDTKVLGSGSIKSM</sequence>
<protein>
    <recommendedName>
        <fullName evidence="1">Putative auto-transporter adhesin head GIN domain-containing protein</fullName>
    </recommendedName>
</protein>
<dbReference type="PANTHER" id="PTHR39200">
    <property type="entry name" value="HYPOTHETICAL EXPORTED PROTEIN"/>
    <property type="match status" value="1"/>
</dbReference>
<accession>A0A167H2V7</accession>
<dbReference type="PANTHER" id="PTHR39200:SF1">
    <property type="entry name" value="AUTO-TRANSPORTER ADHESIN HEAD GIN DOMAIN-CONTAINING PROTEIN-RELATED"/>
    <property type="match status" value="1"/>
</dbReference>
<dbReference type="Pfam" id="PF10988">
    <property type="entry name" value="DUF2807"/>
    <property type="match status" value="1"/>
</dbReference>
<evidence type="ECO:0000313" key="3">
    <source>
        <dbReference type="Proteomes" id="UP000077013"/>
    </source>
</evidence>
<organism evidence="2 3">
    <name type="scientific">Cochleicola gelatinilyticus</name>
    <dbReference type="NCBI Taxonomy" id="1763537"/>
    <lineage>
        <taxon>Bacteria</taxon>
        <taxon>Pseudomonadati</taxon>
        <taxon>Bacteroidota</taxon>
        <taxon>Flavobacteriia</taxon>
        <taxon>Flavobacteriales</taxon>
        <taxon>Flavobacteriaceae</taxon>
        <taxon>Cochleicola</taxon>
    </lineage>
</organism>
<reference evidence="2 3" key="1">
    <citation type="submission" date="2016-02" db="EMBL/GenBank/DDBJ databases">
        <title>Ulvibacter sp. LPB0005, isolated from Thais luteostoma.</title>
        <authorList>
            <person name="Shin S.-K."/>
            <person name="Yi H."/>
        </authorList>
    </citation>
    <scope>NUCLEOTIDE SEQUENCE [LARGE SCALE GENOMIC DNA]</scope>
    <source>
        <strain evidence="2 3">LPB0005</strain>
    </source>
</reference>
<proteinExistence type="predicted"/>
<dbReference type="OrthoDB" id="5585143at2"/>
<dbReference type="Proteomes" id="UP000077013">
    <property type="component" value="Unassembled WGS sequence"/>
</dbReference>